<gene>
    <name evidence="5" type="primary">ftsA</name>
    <name evidence="8" type="ORF">A3A33_03070</name>
</gene>
<evidence type="ECO:0000256" key="3">
    <source>
        <dbReference type="ARBA" id="ARBA00023136"/>
    </source>
</evidence>
<dbReference type="GO" id="GO:0043093">
    <property type="term" value="P:FtsZ-dependent cytokinesis"/>
    <property type="evidence" value="ECO:0007669"/>
    <property type="project" value="UniProtKB-UniRule"/>
</dbReference>
<keyword evidence="2 5" id="KW-0132">Cell division</keyword>
<comment type="subunit">
    <text evidence="5">Self-interacts. Interacts with FtsZ.</text>
</comment>
<sequence length="406" mass="43207">MRTYGAIGIDLGTESIKAVALEAGADGSVKVVGAGAALSEGLRKGVIVNIDAAAKSLSGAFEALKKSTNAGNGNVYAGIGGVGLSFQKSKGLVAVSRADGEVSKEDLKRAVAASENNLVRIQNREILHSIPISYKIDNETITHDPVGLSGLKLEAETLFITVFAQHFKSILKTFDEAGVSLEDAISLPMAVAEAILSKREKEFGVMVLDIGFSTTSLCIFEENYPYSLEVFPIGSGHITNDIAVGFQIPIEEAEKLKINYGTVEKNSEAHISKKSAKNSADDIVYGHYSRKKLTDIIEDRLSDIFELTEKHLKKVGREGLLPGGVVIAGGGSNLPGIADYTREHLKLPARLAEINNLGGLHDKVKNPAWAGAVGIALVALEKHIGGGTSARGSKETIMRWFRAFLP</sequence>
<dbReference type="HAMAP" id="MF_02033">
    <property type="entry name" value="FtsA"/>
    <property type="match status" value="1"/>
</dbReference>
<keyword evidence="4 5" id="KW-0131">Cell cycle</keyword>
<dbReference type="Pfam" id="PF02491">
    <property type="entry name" value="SHS2_FTSA"/>
    <property type="match status" value="1"/>
</dbReference>
<dbReference type="SUPFAM" id="SSF53067">
    <property type="entry name" value="Actin-like ATPase domain"/>
    <property type="match status" value="2"/>
</dbReference>
<evidence type="ECO:0000259" key="7">
    <source>
        <dbReference type="SMART" id="SM00842"/>
    </source>
</evidence>
<evidence type="ECO:0000313" key="8">
    <source>
        <dbReference type="EMBL" id="OGN28513.1"/>
    </source>
</evidence>
<dbReference type="Gene3D" id="3.30.1490.110">
    <property type="match status" value="1"/>
</dbReference>
<dbReference type="GO" id="GO:0032153">
    <property type="term" value="C:cell division site"/>
    <property type="evidence" value="ECO:0007669"/>
    <property type="project" value="UniProtKB-UniRule"/>
</dbReference>
<evidence type="ECO:0000313" key="9">
    <source>
        <dbReference type="Proteomes" id="UP000179047"/>
    </source>
</evidence>
<evidence type="ECO:0000256" key="6">
    <source>
        <dbReference type="PIRNR" id="PIRNR003101"/>
    </source>
</evidence>
<dbReference type="GO" id="GO:0009898">
    <property type="term" value="C:cytoplasmic side of plasma membrane"/>
    <property type="evidence" value="ECO:0007669"/>
    <property type="project" value="UniProtKB-UniRule"/>
</dbReference>
<comment type="similarity">
    <text evidence="5 6">Belongs to the FtsA/MreB family.</text>
</comment>
<dbReference type="EMBL" id="MGKP01000015">
    <property type="protein sequence ID" value="OGN28513.1"/>
    <property type="molecule type" value="Genomic_DNA"/>
</dbReference>
<dbReference type="InterPro" id="IPR020823">
    <property type="entry name" value="Cell_div_FtsA"/>
</dbReference>
<dbReference type="InterPro" id="IPR050696">
    <property type="entry name" value="FtsA/MreB"/>
</dbReference>
<dbReference type="PANTHER" id="PTHR32432">
    <property type="entry name" value="CELL DIVISION PROTEIN FTSA-RELATED"/>
    <property type="match status" value="1"/>
</dbReference>
<dbReference type="Proteomes" id="UP000179047">
    <property type="component" value="Unassembled WGS sequence"/>
</dbReference>
<organism evidence="8 9">
    <name type="scientific">Candidatus Yanofskybacteria bacterium RIFCSPLOWO2_01_FULL_49_25</name>
    <dbReference type="NCBI Taxonomy" id="1802701"/>
    <lineage>
        <taxon>Bacteria</taxon>
        <taxon>Candidatus Yanofskyibacteriota</taxon>
    </lineage>
</organism>
<accession>A0A1F8GT02</accession>
<comment type="function">
    <text evidence="5 6">Cell division protein that is involved in the assembly of the Z ring. May serve as a membrane anchor for the Z ring.</text>
</comment>
<dbReference type="AlphaFoldDB" id="A0A1F8GT02"/>
<evidence type="ECO:0000256" key="1">
    <source>
        <dbReference type="ARBA" id="ARBA00022475"/>
    </source>
</evidence>
<evidence type="ECO:0000256" key="4">
    <source>
        <dbReference type="ARBA" id="ARBA00023306"/>
    </source>
</evidence>
<dbReference type="Pfam" id="PF14450">
    <property type="entry name" value="FtsA"/>
    <property type="match status" value="1"/>
</dbReference>
<comment type="caution">
    <text evidence="8">The sequence shown here is derived from an EMBL/GenBank/DDBJ whole genome shotgun (WGS) entry which is preliminary data.</text>
</comment>
<protein>
    <recommendedName>
        <fullName evidence="5 6">Cell division protein FtsA</fullName>
    </recommendedName>
</protein>
<reference evidence="8 9" key="1">
    <citation type="journal article" date="2016" name="Nat. Commun.">
        <title>Thousands of microbial genomes shed light on interconnected biogeochemical processes in an aquifer system.</title>
        <authorList>
            <person name="Anantharaman K."/>
            <person name="Brown C.T."/>
            <person name="Hug L.A."/>
            <person name="Sharon I."/>
            <person name="Castelle C.J."/>
            <person name="Probst A.J."/>
            <person name="Thomas B.C."/>
            <person name="Singh A."/>
            <person name="Wilkins M.J."/>
            <person name="Karaoz U."/>
            <person name="Brodie E.L."/>
            <person name="Williams K.H."/>
            <person name="Hubbard S.S."/>
            <person name="Banfield J.F."/>
        </authorList>
    </citation>
    <scope>NUCLEOTIDE SEQUENCE [LARGE SCALE GENOMIC DNA]</scope>
</reference>
<name>A0A1F8GT02_9BACT</name>
<dbReference type="PIRSF" id="PIRSF003101">
    <property type="entry name" value="FtsA"/>
    <property type="match status" value="1"/>
</dbReference>
<dbReference type="STRING" id="1802701.A3A33_03070"/>
<proteinExistence type="inferred from homology"/>
<dbReference type="InterPro" id="IPR043129">
    <property type="entry name" value="ATPase_NBD"/>
</dbReference>
<evidence type="ECO:0000256" key="2">
    <source>
        <dbReference type="ARBA" id="ARBA00022618"/>
    </source>
</evidence>
<evidence type="ECO:0000256" key="5">
    <source>
        <dbReference type="HAMAP-Rule" id="MF_02033"/>
    </source>
</evidence>
<dbReference type="CDD" id="cd24048">
    <property type="entry name" value="ASKHA_NBD_FtsA"/>
    <property type="match status" value="1"/>
</dbReference>
<dbReference type="InterPro" id="IPR003494">
    <property type="entry name" value="SHS2_FtsA"/>
</dbReference>
<dbReference type="PANTHER" id="PTHR32432:SF4">
    <property type="entry name" value="CELL DIVISION PROTEIN FTSA"/>
    <property type="match status" value="1"/>
</dbReference>
<dbReference type="SMART" id="SM00842">
    <property type="entry name" value="FtsA"/>
    <property type="match status" value="1"/>
</dbReference>
<dbReference type="Gene3D" id="3.30.420.40">
    <property type="match status" value="1"/>
</dbReference>
<keyword evidence="1 5" id="KW-1003">Cell membrane</keyword>
<keyword evidence="3 5" id="KW-0472">Membrane</keyword>
<comment type="subcellular location">
    <subcellularLocation>
        <location evidence="5">Cell membrane</location>
        <topology evidence="5">Peripheral membrane protein</topology>
        <orientation evidence="5">Cytoplasmic side</orientation>
    </subcellularLocation>
    <text evidence="5">Localizes to the Z ring in an FtsZ-dependent manner. Targeted to the membrane through a conserved C-terminal amphipathic helix.</text>
</comment>
<dbReference type="NCBIfam" id="TIGR01174">
    <property type="entry name" value="ftsA"/>
    <property type="match status" value="1"/>
</dbReference>
<feature type="domain" description="SHS2" evidence="7">
    <location>
        <begin position="6"/>
        <end position="195"/>
    </location>
</feature>